<evidence type="ECO:0000256" key="3">
    <source>
        <dbReference type="ARBA" id="ARBA00022598"/>
    </source>
</evidence>
<dbReference type="SUPFAM" id="SSF56801">
    <property type="entry name" value="Acetyl-CoA synthetase-like"/>
    <property type="match status" value="1"/>
</dbReference>
<dbReference type="Gene3D" id="3.30.559.30">
    <property type="entry name" value="Nonribosomal peptide synthetase, condensation domain"/>
    <property type="match status" value="1"/>
</dbReference>
<proteinExistence type="predicted"/>
<dbReference type="Proteomes" id="UP001320420">
    <property type="component" value="Unassembled WGS sequence"/>
</dbReference>
<dbReference type="Pfam" id="PF00550">
    <property type="entry name" value="PP-binding"/>
    <property type="match status" value="1"/>
</dbReference>
<keyword evidence="2" id="KW-0597">Phosphoprotein</keyword>
<name>A0AAN9UWD3_9PEZI</name>
<sequence>MTVSPGDSSQYLGWSLENTSTFVCRPGTSELVPKGCVGELCFGGDQVAAGYLKLPEMTAAKFFEHPEYGRLYRSGDLGRMLPDGSLIILGRIDTQVKLRGLRIELQEIQAIVLRTQLARTCTSMLITSRNSNTQQLALFYVPTDHASNMLQFLELTDQIKDSRLKIQQALQDALPDYMVPALILPVSILPLTSSGKVDNDRLRTSFAQLPDELVNSYSSIHDQDHTEEEWTDAEALIAKALVTSLHVDHESISKWVPFAALGIDSISAMPLARELQTVFKTRVPLSLVIRNPSVGRLAAALTSKASSAHHDGPTTEGELVARDITEAVRNRFSSGEKNISMVLPCTPLQEAMLASSSSETSASYCNQMIFQLQIPHEIMLAYWSTMFRRHEILRTCFMTTDNVKFPIVQAVLDQYQPTYAIFDAGDGPIQAEATRHSRSLSAIVDSGEPPVSLAVIRSNHSEYLSFVCHHAVYDGISIRNLLSEVETLAHHGQLSTPVRFETFLREAMSLPLDVDDFWAQHLQDFQPRHFDGAGIGEDAEILDLSMQASSQSLDVIGSRLKDMSVSLLSLCQSAWAVTISIVQRQNDVCFGNVVSGRSATLDNIDALVAPCFNTLPIRMKLDSSKSAIELTKKFQALNIDMLPYQFTGLRRIQSQLQSPSHLFDTLLILQPSSTPLDETIWTLRGDYGAMDVSILIRRRLYGY</sequence>
<accession>A0AAN9UWD3</accession>
<dbReference type="Pfam" id="PF00668">
    <property type="entry name" value="Condensation"/>
    <property type="match status" value="1"/>
</dbReference>
<dbReference type="PANTHER" id="PTHR45527:SF1">
    <property type="entry name" value="FATTY ACID SYNTHASE"/>
    <property type="match status" value="1"/>
</dbReference>
<dbReference type="InterPro" id="IPR045851">
    <property type="entry name" value="AMP-bd_C_sf"/>
</dbReference>
<evidence type="ECO:0000256" key="2">
    <source>
        <dbReference type="ARBA" id="ARBA00022553"/>
    </source>
</evidence>
<gene>
    <name evidence="5" type="ORF">SLS62_003547</name>
</gene>
<dbReference type="InterPro" id="IPR009081">
    <property type="entry name" value="PP-bd_ACP"/>
</dbReference>
<dbReference type="PANTHER" id="PTHR45527">
    <property type="entry name" value="NONRIBOSOMAL PEPTIDE SYNTHETASE"/>
    <property type="match status" value="1"/>
</dbReference>
<dbReference type="Gene3D" id="3.30.300.30">
    <property type="match status" value="1"/>
</dbReference>
<reference evidence="5 6" key="1">
    <citation type="submission" date="2024-02" db="EMBL/GenBank/DDBJ databases">
        <title>De novo assembly and annotation of 12 fungi associated with fruit tree decline syndrome in Ontario, Canada.</title>
        <authorList>
            <person name="Sulman M."/>
            <person name="Ellouze W."/>
            <person name="Ilyukhin E."/>
        </authorList>
    </citation>
    <scope>NUCLEOTIDE SEQUENCE [LARGE SCALE GENOMIC DNA]</scope>
    <source>
        <strain evidence="5 6">M11/M66-122</strain>
    </source>
</reference>
<dbReference type="PROSITE" id="PS50075">
    <property type="entry name" value="CARRIER"/>
    <property type="match status" value="1"/>
</dbReference>
<evidence type="ECO:0000259" key="4">
    <source>
        <dbReference type="PROSITE" id="PS50075"/>
    </source>
</evidence>
<organism evidence="5 6">
    <name type="scientific">Diatrype stigma</name>
    <dbReference type="NCBI Taxonomy" id="117547"/>
    <lineage>
        <taxon>Eukaryota</taxon>
        <taxon>Fungi</taxon>
        <taxon>Dikarya</taxon>
        <taxon>Ascomycota</taxon>
        <taxon>Pezizomycotina</taxon>
        <taxon>Sordariomycetes</taxon>
        <taxon>Xylariomycetidae</taxon>
        <taxon>Xylariales</taxon>
        <taxon>Diatrypaceae</taxon>
        <taxon>Diatrype</taxon>
    </lineage>
</organism>
<dbReference type="GO" id="GO:0016874">
    <property type="term" value="F:ligase activity"/>
    <property type="evidence" value="ECO:0007669"/>
    <property type="project" value="UniProtKB-KW"/>
</dbReference>
<evidence type="ECO:0000313" key="5">
    <source>
        <dbReference type="EMBL" id="KAK7754527.1"/>
    </source>
</evidence>
<dbReference type="InterPro" id="IPR001242">
    <property type="entry name" value="Condensation_dom"/>
</dbReference>
<dbReference type="InterPro" id="IPR020806">
    <property type="entry name" value="PKS_PP-bd"/>
</dbReference>
<dbReference type="AlphaFoldDB" id="A0AAN9UWD3"/>
<evidence type="ECO:0000256" key="1">
    <source>
        <dbReference type="ARBA" id="ARBA00022450"/>
    </source>
</evidence>
<dbReference type="SUPFAM" id="SSF52777">
    <property type="entry name" value="CoA-dependent acyltransferases"/>
    <property type="match status" value="2"/>
</dbReference>
<feature type="domain" description="Carrier" evidence="4">
    <location>
        <begin position="231"/>
        <end position="305"/>
    </location>
</feature>
<dbReference type="GO" id="GO:0043041">
    <property type="term" value="P:amino acid activation for nonribosomal peptide biosynthetic process"/>
    <property type="evidence" value="ECO:0007669"/>
    <property type="project" value="TreeGrafter"/>
</dbReference>
<dbReference type="GO" id="GO:0044550">
    <property type="term" value="P:secondary metabolite biosynthetic process"/>
    <property type="evidence" value="ECO:0007669"/>
    <property type="project" value="TreeGrafter"/>
</dbReference>
<dbReference type="InterPro" id="IPR036736">
    <property type="entry name" value="ACP-like_sf"/>
</dbReference>
<evidence type="ECO:0000313" key="6">
    <source>
        <dbReference type="Proteomes" id="UP001320420"/>
    </source>
</evidence>
<dbReference type="InterPro" id="IPR042099">
    <property type="entry name" value="ANL_N_sf"/>
</dbReference>
<dbReference type="GO" id="GO:0031177">
    <property type="term" value="F:phosphopantetheine binding"/>
    <property type="evidence" value="ECO:0007669"/>
    <property type="project" value="InterPro"/>
</dbReference>
<dbReference type="GO" id="GO:0005737">
    <property type="term" value="C:cytoplasm"/>
    <property type="evidence" value="ECO:0007669"/>
    <property type="project" value="TreeGrafter"/>
</dbReference>
<comment type="caution">
    <text evidence="5">The sequence shown here is derived from an EMBL/GenBank/DDBJ whole genome shotgun (WGS) entry which is preliminary data.</text>
</comment>
<protein>
    <submittedName>
        <fullName evidence="5">NRPS-like protein biosynthetic cluster</fullName>
    </submittedName>
</protein>
<keyword evidence="1" id="KW-0596">Phosphopantetheine</keyword>
<dbReference type="InterPro" id="IPR023213">
    <property type="entry name" value="CAT-like_dom_sf"/>
</dbReference>
<keyword evidence="3" id="KW-0436">Ligase</keyword>
<dbReference type="Gene3D" id="3.30.559.10">
    <property type="entry name" value="Chloramphenicol acetyltransferase-like domain"/>
    <property type="match status" value="1"/>
</dbReference>
<dbReference type="SUPFAM" id="SSF47336">
    <property type="entry name" value="ACP-like"/>
    <property type="match status" value="1"/>
</dbReference>
<keyword evidence="6" id="KW-1185">Reference proteome</keyword>
<dbReference type="EMBL" id="JAKJXP020000020">
    <property type="protein sequence ID" value="KAK7754527.1"/>
    <property type="molecule type" value="Genomic_DNA"/>
</dbReference>
<dbReference type="Gene3D" id="3.40.50.12780">
    <property type="entry name" value="N-terminal domain of ligase-like"/>
    <property type="match status" value="1"/>
</dbReference>
<dbReference type="Gene3D" id="1.10.1200.10">
    <property type="entry name" value="ACP-like"/>
    <property type="match status" value="1"/>
</dbReference>
<dbReference type="SMART" id="SM00823">
    <property type="entry name" value="PKS_PP"/>
    <property type="match status" value="1"/>
</dbReference>